<evidence type="ECO:0000313" key="6">
    <source>
        <dbReference type="Proteomes" id="UP000225108"/>
    </source>
</evidence>
<name>A0A2G3PQN9_WILMA</name>
<comment type="similarity">
    <text evidence="2">Belongs to the amidase family.</text>
</comment>
<dbReference type="RefSeq" id="WP_099381312.1">
    <property type="nucleotide sequence ID" value="NZ_PEBD01000004.1"/>
</dbReference>
<dbReference type="PANTHER" id="PTHR11895">
    <property type="entry name" value="TRANSAMIDASE"/>
    <property type="match status" value="1"/>
</dbReference>
<dbReference type="PANTHER" id="PTHR11895:SF7">
    <property type="entry name" value="GLUTAMYL-TRNA(GLN) AMIDOTRANSFERASE SUBUNIT A, MITOCHONDRIAL"/>
    <property type="match status" value="1"/>
</dbReference>
<dbReference type="EC" id="3.5.1.4" evidence="3"/>
<dbReference type="InterPro" id="IPR023631">
    <property type="entry name" value="Amidase_dom"/>
</dbReference>
<dbReference type="Pfam" id="PF01425">
    <property type="entry name" value="Amidase"/>
    <property type="match status" value="1"/>
</dbReference>
<sequence>MTDRTHVHAFTDDALGEHDATSLAAAIAAGEISAREAADAAIARAEKVNPALNAIVVTDYDRARTASERPAGGVFAGVPTFIKDNTDIAGLPTGHGSEAVHPKVKATTEPYAEQYLASGMTMLGKTTLPEFGFNATTEFQHLPPTRNPWNTAYSAGASSGGSAALVAAGVVPIAHANDGGGSIRIPAAACGLVGLKLTRGREVQSLQGKQMPVDIVSNNAVTRTVRDTAAFVAAIEQFRPAARLPRVGKVEGPSERRLRIGLITDSIAGEPTDAETKSAVDDTAALLASLGHDVRDITIPTDQTFVRDFIHYWALMAFSTQHFGGRVTGSPFDKSKTDSLTKGLARQFVRRPWLTPLSIRGLKRSERQYREAFTDLDIVLSPVLGHTTPELGYLSPAAGFDVMFPRLVNYVSFTPLNNAAGGPAMSLPLGRTTGGLPIGVHFSAAHGDERTLLELAFELEAARPFARIQDQVQATG</sequence>
<dbReference type="SUPFAM" id="SSF75304">
    <property type="entry name" value="Amidase signature (AS) enzymes"/>
    <property type="match status" value="1"/>
</dbReference>
<dbReference type="AlphaFoldDB" id="A0A2G3PQN9"/>
<dbReference type="Gene3D" id="3.90.1300.10">
    <property type="entry name" value="Amidase signature (AS) domain"/>
    <property type="match status" value="1"/>
</dbReference>
<comment type="caution">
    <text evidence="5">The sequence shown here is derived from an EMBL/GenBank/DDBJ whole genome shotgun (WGS) entry which is preliminary data.</text>
</comment>
<dbReference type="InterPro" id="IPR036928">
    <property type="entry name" value="AS_sf"/>
</dbReference>
<dbReference type="NCBIfam" id="NF005899">
    <property type="entry name" value="PRK07869.1"/>
    <property type="match status" value="1"/>
</dbReference>
<accession>A0A2G3PQN9</accession>
<dbReference type="InterPro" id="IPR020556">
    <property type="entry name" value="Amidase_CS"/>
</dbReference>
<keyword evidence="5" id="KW-0378">Hydrolase</keyword>
<evidence type="ECO:0000259" key="4">
    <source>
        <dbReference type="Pfam" id="PF01425"/>
    </source>
</evidence>
<dbReference type="Proteomes" id="UP000225108">
    <property type="component" value="Unassembled WGS sequence"/>
</dbReference>
<gene>
    <name evidence="5" type="ORF">CSW57_02555</name>
</gene>
<protein>
    <recommendedName>
        <fullName evidence="3">amidase</fullName>
        <ecNumber evidence="3">3.5.1.4</ecNumber>
    </recommendedName>
</protein>
<proteinExistence type="inferred from homology"/>
<reference evidence="5 6" key="1">
    <citation type="submission" date="2017-10" db="EMBL/GenBank/DDBJ databases">
        <title>The draft genome sequence of Williamsia sp. BULT 1.1 isolated from the semi-arid grassland soils from South Africa.</title>
        <authorList>
            <person name="Kabwe M.H."/>
            <person name="Govender N."/>
            <person name="Mutseka Lunga P."/>
            <person name="Vikram S."/>
            <person name="Makhalanyane T.P."/>
        </authorList>
    </citation>
    <scope>NUCLEOTIDE SEQUENCE [LARGE SCALE GENOMIC DNA]</scope>
    <source>
        <strain evidence="5 6">BULT 1.1</strain>
    </source>
</reference>
<dbReference type="GO" id="GO:0004040">
    <property type="term" value="F:amidase activity"/>
    <property type="evidence" value="ECO:0007669"/>
    <property type="project" value="UniProtKB-EC"/>
</dbReference>
<dbReference type="InterPro" id="IPR000120">
    <property type="entry name" value="Amidase"/>
</dbReference>
<comment type="catalytic activity">
    <reaction evidence="1">
        <text>a monocarboxylic acid amide + H2O = a monocarboxylate + NH4(+)</text>
        <dbReference type="Rhea" id="RHEA:12020"/>
        <dbReference type="ChEBI" id="CHEBI:15377"/>
        <dbReference type="ChEBI" id="CHEBI:28938"/>
        <dbReference type="ChEBI" id="CHEBI:35757"/>
        <dbReference type="ChEBI" id="CHEBI:83628"/>
        <dbReference type="EC" id="3.5.1.4"/>
    </reaction>
</comment>
<evidence type="ECO:0000256" key="1">
    <source>
        <dbReference type="ARBA" id="ARBA00001311"/>
    </source>
</evidence>
<organism evidence="5 6">
    <name type="scientific">Williamsia marianensis</name>
    <dbReference type="NCBI Taxonomy" id="85044"/>
    <lineage>
        <taxon>Bacteria</taxon>
        <taxon>Bacillati</taxon>
        <taxon>Actinomycetota</taxon>
        <taxon>Actinomycetes</taxon>
        <taxon>Mycobacteriales</taxon>
        <taxon>Nocardiaceae</taxon>
        <taxon>Williamsia</taxon>
    </lineage>
</organism>
<evidence type="ECO:0000313" key="5">
    <source>
        <dbReference type="EMBL" id="PHV68157.1"/>
    </source>
</evidence>
<evidence type="ECO:0000256" key="3">
    <source>
        <dbReference type="ARBA" id="ARBA00012922"/>
    </source>
</evidence>
<evidence type="ECO:0000256" key="2">
    <source>
        <dbReference type="ARBA" id="ARBA00009199"/>
    </source>
</evidence>
<dbReference type="EMBL" id="PEBD01000004">
    <property type="protein sequence ID" value="PHV68157.1"/>
    <property type="molecule type" value="Genomic_DNA"/>
</dbReference>
<feature type="domain" description="Amidase" evidence="4">
    <location>
        <begin position="38"/>
        <end position="453"/>
    </location>
</feature>
<dbReference type="PROSITE" id="PS00571">
    <property type="entry name" value="AMIDASES"/>
    <property type="match status" value="1"/>
</dbReference>